<dbReference type="InterPro" id="IPR006660">
    <property type="entry name" value="Arsenate_reductase-like"/>
</dbReference>
<accession>A0ABT9THS2</accession>
<dbReference type="InterPro" id="IPR002109">
    <property type="entry name" value="Glutaredoxin"/>
</dbReference>
<name>A0ABT9THS2_PAENI</name>
<evidence type="ECO:0000259" key="2">
    <source>
        <dbReference type="Pfam" id="PF00462"/>
    </source>
</evidence>
<dbReference type="PROSITE" id="PS51353">
    <property type="entry name" value="ARSC"/>
    <property type="match status" value="1"/>
</dbReference>
<keyword evidence="4" id="KW-1185">Reference proteome</keyword>
<dbReference type="PROSITE" id="PS51354">
    <property type="entry name" value="GLUTAREDOXIN_2"/>
    <property type="match status" value="1"/>
</dbReference>
<reference evidence="3 4" key="1">
    <citation type="submission" date="2023-07" db="EMBL/GenBank/DDBJ databases">
        <title>Sorghum-associated microbial communities from plants grown in Nebraska, USA.</title>
        <authorList>
            <person name="Schachtman D."/>
        </authorList>
    </citation>
    <scope>NUCLEOTIDE SEQUENCE [LARGE SCALE GENOMIC DNA]</scope>
    <source>
        <strain evidence="3 4">CC523</strain>
    </source>
</reference>
<comment type="similarity">
    <text evidence="1">Belongs to the ArsC family.</text>
</comment>
<evidence type="ECO:0000256" key="1">
    <source>
        <dbReference type="PROSITE-ProRule" id="PRU01282"/>
    </source>
</evidence>
<dbReference type="Pfam" id="PF00462">
    <property type="entry name" value="Glutaredoxin"/>
    <property type="match status" value="1"/>
</dbReference>
<dbReference type="CDD" id="cd02976">
    <property type="entry name" value="NrdH"/>
    <property type="match status" value="1"/>
</dbReference>
<organism evidence="3 4">
    <name type="scientific">Paenarthrobacter nicotinovorans</name>
    <name type="common">Arthrobacter nicotinovorans</name>
    <dbReference type="NCBI Taxonomy" id="29320"/>
    <lineage>
        <taxon>Bacteria</taxon>
        <taxon>Bacillati</taxon>
        <taxon>Actinomycetota</taxon>
        <taxon>Actinomycetes</taxon>
        <taxon>Micrococcales</taxon>
        <taxon>Micrococcaceae</taxon>
        <taxon>Paenarthrobacter</taxon>
    </lineage>
</organism>
<dbReference type="EMBL" id="JAUSSW010000001">
    <property type="protein sequence ID" value="MDQ0100483.1"/>
    <property type="molecule type" value="Genomic_DNA"/>
</dbReference>
<evidence type="ECO:0000313" key="4">
    <source>
        <dbReference type="Proteomes" id="UP001244563"/>
    </source>
</evidence>
<dbReference type="RefSeq" id="WP_306876563.1">
    <property type="nucleotide sequence ID" value="NZ_JAUSSW010000001.1"/>
</dbReference>
<dbReference type="Gene3D" id="3.40.30.10">
    <property type="entry name" value="Glutaredoxin"/>
    <property type="match status" value="1"/>
</dbReference>
<dbReference type="SUPFAM" id="SSF52833">
    <property type="entry name" value="Thioredoxin-like"/>
    <property type="match status" value="1"/>
</dbReference>
<feature type="domain" description="Glutaredoxin" evidence="2">
    <location>
        <begin position="4"/>
        <end position="57"/>
    </location>
</feature>
<evidence type="ECO:0000313" key="3">
    <source>
        <dbReference type="EMBL" id="MDQ0100483.1"/>
    </source>
</evidence>
<protein>
    <submittedName>
        <fullName evidence="3">Glutaredoxin-like protein NrdH</fullName>
    </submittedName>
</protein>
<dbReference type="InterPro" id="IPR036249">
    <property type="entry name" value="Thioredoxin-like_sf"/>
</dbReference>
<gene>
    <name evidence="3" type="ORF">J2T10_000102</name>
</gene>
<sequence>MKTITLYSRPDCQPCKRIKAWWDRKGVTFQEVNVEESPDDRAALKALGYEGVPVTVVSNGDPETDIHWQGLVLEHMEKYTLETKAA</sequence>
<proteinExistence type="inferred from homology"/>
<dbReference type="Proteomes" id="UP001244563">
    <property type="component" value="Unassembled WGS sequence"/>
</dbReference>
<comment type="caution">
    <text evidence="3">The sequence shown here is derived from an EMBL/GenBank/DDBJ whole genome shotgun (WGS) entry which is preliminary data.</text>
</comment>